<feature type="transmembrane region" description="Helical" evidence="7">
    <location>
        <begin position="49"/>
        <end position="68"/>
    </location>
</feature>
<protein>
    <recommendedName>
        <fullName evidence="8">Rhodopsin domain-containing protein</fullName>
    </recommendedName>
</protein>
<feature type="transmembrane region" description="Helical" evidence="7">
    <location>
        <begin position="75"/>
        <end position="97"/>
    </location>
</feature>
<evidence type="ECO:0000256" key="3">
    <source>
        <dbReference type="ARBA" id="ARBA00022989"/>
    </source>
</evidence>
<dbReference type="InterPro" id="IPR049326">
    <property type="entry name" value="Rhodopsin_dom_fungi"/>
</dbReference>
<dbReference type="GO" id="GO:0016020">
    <property type="term" value="C:membrane"/>
    <property type="evidence" value="ECO:0007669"/>
    <property type="project" value="UniProtKB-SubCell"/>
</dbReference>
<feature type="region of interest" description="Disordered" evidence="6">
    <location>
        <begin position="277"/>
        <end position="310"/>
    </location>
</feature>
<proteinExistence type="inferred from homology"/>
<name>A0A194WB37_CYTMA</name>
<reference evidence="9" key="1">
    <citation type="submission" date="2014-12" db="EMBL/GenBank/DDBJ databases">
        <title>Genome Sequence of Valsa Canker Pathogens Uncovers a Specific Adaption of Colonization on Woody Bark.</title>
        <authorList>
            <person name="Yin Z."/>
            <person name="Liu H."/>
            <person name="Gao X."/>
            <person name="Li Z."/>
            <person name="Song N."/>
            <person name="Ke X."/>
            <person name="Dai Q."/>
            <person name="Wu Y."/>
            <person name="Sun Y."/>
            <person name="Xu J.-R."/>
            <person name="Kang Z.K."/>
            <person name="Wang L."/>
            <person name="Huang L."/>
        </authorList>
    </citation>
    <scope>NUCLEOTIDE SEQUENCE [LARGE SCALE GENOMIC DNA]</scope>
    <source>
        <strain evidence="9">03-8</strain>
    </source>
</reference>
<evidence type="ECO:0000256" key="6">
    <source>
        <dbReference type="SAM" id="MobiDB-lite"/>
    </source>
</evidence>
<dbReference type="OrthoDB" id="2496787at2759"/>
<dbReference type="PANTHER" id="PTHR33048:SF160">
    <property type="entry name" value="SAT4 FAMILY MEMBRANE PROTEIN"/>
    <property type="match status" value="1"/>
</dbReference>
<keyword evidence="4 7" id="KW-0472">Membrane</keyword>
<feature type="domain" description="Rhodopsin" evidence="8">
    <location>
        <begin position="3"/>
        <end position="222"/>
    </location>
</feature>
<evidence type="ECO:0000259" key="8">
    <source>
        <dbReference type="Pfam" id="PF20684"/>
    </source>
</evidence>
<evidence type="ECO:0000256" key="2">
    <source>
        <dbReference type="ARBA" id="ARBA00022692"/>
    </source>
</evidence>
<keyword evidence="10" id="KW-1185">Reference proteome</keyword>
<dbReference type="Proteomes" id="UP000078559">
    <property type="component" value="Chromosome 11"/>
</dbReference>
<sequence>MVAVAVINMAFVVIGNYAAMLGFGVDTWYVDPDDLTFAMKLFYIGETLYLTLLGLTKVSVLCFYLRIFPNPRFRVLCWVVICWVLVSTTTFVILQIFQCTPASATWESWKGNYPVPYQCFDVNALVYAAAGFSIGQDIIILVIPLPLLLNLNTKWRRKLGIVFMFSLGLFVLVTSCIRLRFVVRFARSTNLAWDYADTLNWSGVEVAVSIVVASLPAIRVLLISIWPKVFSMSVKNSSGRPPDTLSELKQLPSGGERWLVRSPQSRLFSMLAKTIGEKEEGNGPDGSQLERGDTLMGGMHTGTRIGDSPVGVDEVVPNRLTLGSTIGKGFLDGDSKGLSLDRINAVRPIIRAEAKSTTSLPQRFSVS</sequence>
<evidence type="ECO:0000313" key="9">
    <source>
        <dbReference type="EMBL" id="KUI73557.1"/>
    </source>
</evidence>
<evidence type="ECO:0000256" key="5">
    <source>
        <dbReference type="ARBA" id="ARBA00038359"/>
    </source>
</evidence>
<feature type="transmembrane region" description="Helical" evidence="7">
    <location>
        <begin position="124"/>
        <end position="149"/>
    </location>
</feature>
<dbReference type="EMBL" id="CM003108">
    <property type="protein sequence ID" value="KUI73557.1"/>
    <property type="molecule type" value="Genomic_DNA"/>
</dbReference>
<keyword evidence="3 7" id="KW-1133">Transmembrane helix</keyword>
<gene>
    <name evidence="9" type="ORF">VM1G_09165</name>
</gene>
<dbReference type="AlphaFoldDB" id="A0A194WB37"/>
<comment type="subcellular location">
    <subcellularLocation>
        <location evidence="1">Membrane</location>
        <topology evidence="1">Multi-pass membrane protein</topology>
    </subcellularLocation>
</comment>
<accession>A0A194WB37</accession>
<dbReference type="Pfam" id="PF20684">
    <property type="entry name" value="Fung_rhodopsin"/>
    <property type="match status" value="1"/>
</dbReference>
<comment type="similarity">
    <text evidence="5">Belongs to the SAT4 family.</text>
</comment>
<evidence type="ECO:0000256" key="7">
    <source>
        <dbReference type="SAM" id="Phobius"/>
    </source>
</evidence>
<feature type="transmembrane region" description="Helical" evidence="7">
    <location>
        <begin position="7"/>
        <end position="29"/>
    </location>
</feature>
<evidence type="ECO:0000256" key="4">
    <source>
        <dbReference type="ARBA" id="ARBA00023136"/>
    </source>
</evidence>
<evidence type="ECO:0000256" key="1">
    <source>
        <dbReference type="ARBA" id="ARBA00004141"/>
    </source>
</evidence>
<keyword evidence="2 7" id="KW-0812">Transmembrane</keyword>
<evidence type="ECO:0000313" key="10">
    <source>
        <dbReference type="Proteomes" id="UP000078559"/>
    </source>
</evidence>
<dbReference type="InterPro" id="IPR052337">
    <property type="entry name" value="SAT4-like"/>
</dbReference>
<organism evidence="9 10">
    <name type="scientific">Cytospora mali</name>
    <name type="common">Apple Valsa canker fungus</name>
    <name type="synonym">Valsa mali</name>
    <dbReference type="NCBI Taxonomy" id="578113"/>
    <lineage>
        <taxon>Eukaryota</taxon>
        <taxon>Fungi</taxon>
        <taxon>Dikarya</taxon>
        <taxon>Ascomycota</taxon>
        <taxon>Pezizomycotina</taxon>
        <taxon>Sordariomycetes</taxon>
        <taxon>Sordariomycetidae</taxon>
        <taxon>Diaporthales</taxon>
        <taxon>Cytosporaceae</taxon>
        <taxon>Cytospora</taxon>
    </lineage>
</organism>
<dbReference type="PANTHER" id="PTHR33048">
    <property type="entry name" value="PTH11-LIKE INTEGRAL MEMBRANE PROTEIN (AFU_ORTHOLOGUE AFUA_5G11245)"/>
    <property type="match status" value="1"/>
</dbReference>
<feature type="transmembrane region" description="Helical" evidence="7">
    <location>
        <begin position="201"/>
        <end position="222"/>
    </location>
</feature>
<feature type="transmembrane region" description="Helical" evidence="7">
    <location>
        <begin position="161"/>
        <end position="181"/>
    </location>
</feature>